<evidence type="ECO:0000256" key="1">
    <source>
        <dbReference type="SAM" id="MobiDB-lite"/>
    </source>
</evidence>
<gene>
    <name evidence="2" type="ORF">LY79DRAFT_582461</name>
</gene>
<organism evidence="2 3">
    <name type="scientific">Colletotrichum navitas</name>
    <dbReference type="NCBI Taxonomy" id="681940"/>
    <lineage>
        <taxon>Eukaryota</taxon>
        <taxon>Fungi</taxon>
        <taxon>Dikarya</taxon>
        <taxon>Ascomycota</taxon>
        <taxon>Pezizomycotina</taxon>
        <taxon>Sordariomycetes</taxon>
        <taxon>Hypocreomycetidae</taxon>
        <taxon>Glomerellales</taxon>
        <taxon>Glomerellaceae</taxon>
        <taxon>Colletotrichum</taxon>
        <taxon>Colletotrichum graminicola species complex</taxon>
    </lineage>
</organism>
<feature type="region of interest" description="Disordered" evidence="1">
    <location>
        <begin position="71"/>
        <end position="155"/>
    </location>
</feature>
<feature type="compositionally biased region" description="Low complexity" evidence="1">
    <location>
        <begin position="1"/>
        <end position="14"/>
    </location>
</feature>
<dbReference type="RefSeq" id="XP_060410652.1">
    <property type="nucleotide sequence ID" value="XM_060560260.1"/>
</dbReference>
<evidence type="ECO:0000313" key="2">
    <source>
        <dbReference type="EMBL" id="KAK1579529.1"/>
    </source>
</evidence>
<dbReference type="GeneID" id="85444500"/>
<evidence type="ECO:0000313" key="3">
    <source>
        <dbReference type="Proteomes" id="UP001230504"/>
    </source>
</evidence>
<sequence length="155" mass="16946">MPNSNRFSSCFRSSDASRTDIDAKATDRPRPRCPNDLWGRSWGEVDRSPEPVHCQTLISQSITLHSTKFVSPLQSPGLCSADTKRPRSPERGRDVQRTGNWAPAQMDPAHSLSPCPSLLILPLSPPPSRFGGISRLNNGSWPQNTGPKGSTMEPA</sequence>
<dbReference type="EMBL" id="JAHLJV010000065">
    <property type="protein sequence ID" value="KAK1579529.1"/>
    <property type="molecule type" value="Genomic_DNA"/>
</dbReference>
<keyword evidence="3" id="KW-1185">Reference proteome</keyword>
<feature type="compositionally biased region" description="Low complexity" evidence="1">
    <location>
        <begin position="111"/>
        <end position="122"/>
    </location>
</feature>
<feature type="compositionally biased region" description="Basic and acidic residues" evidence="1">
    <location>
        <begin position="15"/>
        <end position="30"/>
    </location>
</feature>
<reference evidence="2" key="1">
    <citation type="submission" date="2021-06" db="EMBL/GenBank/DDBJ databases">
        <title>Comparative genomics, transcriptomics and evolutionary studies reveal genomic signatures of adaptation to plant cell wall in hemibiotrophic fungi.</title>
        <authorList>
            <consortium name="DOE Joint Genome Institute"/>
            <person name="Baroncelli R."/>
            <person name="Diaz J.F."/>
            <person name="Benocci T."/>
            <person name="Peng M."/>
            <person name="Battaglia E."/>
            <person name="Haridas S."/>
            <person name="Andreopoulos W."/>
            <person name="Labutti K."/>
            <person name="Pangilinan J."/>
            <person name="Floch G.L."/>
            <person name="Makela M.R."/>
            <person name="Henrissat B."/>
            <person name="Grigoriev I.V."/>
            <person name="Crouch J.A."/>
            <person name="De Vries R.P."/>
            <person name="Sukno S.A."/>
            <person name="Thon M.R."/>
        </authorList>
    </citation>
    <scope>NUCLEOTIDE SEQUENCE</scope>
    <source>
        <strain evidence="2">CBS 125086</strain>
    </source>
</reference>
<protein>
    <submittedName>
        <fullName evidence="2">Uncharacterized protein</fullName>
    </submittedName>
</protein>
<feature type="compositionally biased region" description="Basic and acidic residues" evidence="1">
    <location>
        <begin position="82"/>
        <end position="96"/>
    </location>
</feature>
<name>A0AAD8PRQ3_9PEZI</name>
<dbReference type="AlphaFoldDB" id="A0AAD8PRQ3"/>
<comment type="caution">
    <text evidence="2">The sequence shown here is derived from an EMBL/GenBank/DDBJ whole genome shotgun (WGS) entry which is preliminary data.</text>
</comment>
<accession>A0AAD8PRQ3</accession>
<proteinExistence type="predicted"/>
<feature type="compositionally biased region" description="Polar residues" evidence="1">
    <location>
        <begin position="135"/>
        <end position="148"/>
    </location>
</feature>
<feature type="region of interest" description="Disordered" evidence="1">
    <location>
        <begin position="1"/>
        <end position="47"/>
    </location>
</feature>
<dbReference type="Proteomes" id="UP001230504">
    <property type="component" value="Unassembled WGS sequence"/>
</dbReference>